<keyword evidence="7" id="KW-1185">Reference proteome</keyword>
<keyword evidence="4" id="KW-0862">Zinc</keyword>
<feature type="compositionally biased region" description="Low complexity" evidence="5">
    <location>
        <begin position="323"/>
        <end position="339"/>
    </location>
</feature>
<feature type="region of interest" description="Disordered" evidence="5">
    <location>
        <begin position="134"/>
        <end position="281"/>
    </location>
</feature>
<dbReference type="STRING" id="114155.A0A4Q9QBZ2"/>
<proteinExistence type="predicted"/>
<sequence length="365" mass="39818">MFSHELLDFVPTPHPADALSTVHPHDAHLDPLFDSYIDSSYLDQSFCSDFSCCGQILPDLHRLLEHFEEQHVLPFPTDSRPLYSSPVYAQPRSAASAPYASYILSYPQSDPPLQPVSHPISSAHYRPRALPDLDLSRIPPVPDLSHSPLSPLSNSSSAYSSPSLGEPICLPPSLFTVQPSRPRSPPRSPRRDRARVRDTSDKDDDDQEARHTPTAKGHAKPSSGAGPQRTAKHYSAARVDPTSRSRPVARTPERATLAASAAPPSPASKRRDGREKAYKCPHPGCTKSYLNLNGLKYHLEKGTCTNADVRPRQQLPPSDFDSAESQSVPVSVSVSASDAPETVSATVSDDVPDYVDVEEVPSRTI</sequence>
<protein>
    <recommendedName>
        <fullName evidence="8">C2H2-type domain-containing protein</fullName>
    </recommendedName>
</protein>
<feature type="compositionally biased region" description="Basic and acidic residues" evidence="5">
    <location>
        <begin position="189"/>
        <end position="200"/>
    </location>
</feature>
<organism evidence="6 7">
    <name type="scientific">Dichomitus squalens</name>
    <dbReference type="NCBI Taxonomy" id="114155"/>
    <lineage>
        <taxon>Eukaryota</taxon>
        <taxon>Fungi</taxon>
        <taxon>Dikarya</taxon>
        <taxon>Basidiomycota</taxon>
        <taxon>Agaricomycotina</taxon>
        <taxon>Agaricomycetes</taxon>
        <taxon>Polyporales</taxon>
        <taxon>Polyporaceae</taxon>
        <taxon>Dichomitus</taxon>
    </lineage>
</organism>
<dbReference type="Proteomes" id="UP000292082">
    <property type="component" value="Unassembled WGS sequence"/>
</dbReference>
<dbReference type="AlphaFoldDB" id="A0A4Q9QBZ2"/>
<feature type="region of interest" description="Disordered" evidence="5">
    <location>
        <begin position="308"/>
        <end position="346"/>
    </location>
</feature>
<evidence type="ECO:0000256" key="2">
    <source>
        <dbReference type="ARBA" id="ARBA00022737"/>
    </source>
</evidence>
<evidence type="ECO:0008006" key="8">
    <source>
        <dbReference type="Google" id="ProtNLM"/>
    </source>
</evidence>
<gene>
    <name evidence="6" type="ORF">BD310DRAFT_305454</name>
</gene>
<feature type="compositionally biased region" description="Low complexity" evidence="5">
    <location>
        <begin position="143"/>
        <end position="167"/>
    </location>
</feature>
<dbReference type="EMBL" id="ML145085">
    <property type="protein sequence ID" value="TBU65199.1"/>
    <property type="molecule type" value="Genomic_DNA"/>
</dbReference>
<dbReference type="GO" id="GO:0008270">
    <property type="term" value="F:zinc ion binding"/>
    <property type="evidence" value="ECO:0007669"/>
    <property type="project" value="UniProtKB-KW"/>
</dbReference>
<dbReference type="PANTHER" id="PTHR23057">
    <property type="entry name" value="JUXTAPOSED WITH ANOTHER ZINC FINGER PROTEIN 1"/>
    <property type="match status" value="1"/>
</dbReference>
<dbReference type="Gene3D" id="3.30.160.60">
    <property type="entry name" value="Classic Zinc Finger"/>
    <property type="match status" value="1"/>
</dbReference>
<evidence type="ECO:0000313" key="7">
    <source>
        <dbReference type="Proteomes" id="UP000292082"/>
    </source>
</evidence>
<accession>A0A4Q9QBZ2</accession>
<feature type="compositionally biased region" description="Basic and acidic residues" evidence="5">
    <location>
        <begin position="269"/>
        <end position="278"/>
    </location>
</feature>
<evidence type="ECO:0000256" key="1">
    <source>
        <dbReference type="ARBA" id="ARBA00022723"/>
    </source>
</evidence>
<evidence type="ECO:0000256" key="3">
    <source>
        <dbReference type="ARBA" id="ARBA00022771"/>
    </source>
</evidence>
<dbReference type="InterPro" id="IPR051580">
    <property type="entry name" value="ZnF-Chromatin_assoc"/>
</dbReference>
<name>A0A4Q9QBZ2_9APHY</name>
<evidence type="ECO:0000256" key="5">
    <source>
        <dbReference type="SAM" id="MobiDB-lite"/>
    </source>
</evidence>
<reference evidence="6 7" key="1">
    <citation type="submission" date="2019-01" db="EMBL/GenBank/DDBJ databases">
        <title>Draft genome sequences of three monokaryotic isolates of the white-rot basidiomycete fungus Dichomitus squalens.</title>
        <authorList>
            <consortium name="DOE Joint Genome Institute"/>
            <person name="Lopez S.C."/>
            <person name="Andreopoulos B."/>
            <person name="Pangilinan J."/>
            <person name="Lipzen A."/>
            <person name="Riley R."/>
            <person name="Ahrendt S."/>
            <person name="Ng V."/>
            <person name="Barry K."/>
            <person name="Daum C."/>
            <person name="Grigoriev I.V."/>
            <person name="Hilden K.S."/>
            <person name="Makela M.R."/>
            <person name="de Vries R.P."/>
        </authorList>
    </citation>
    <scope>NUCLEOTIDE SEQUENCE [LARGE SCALE GENOMIC DNA]</scope>
    <source>
        <strain evidence="6 7">CBS 464.89</strain>
    </source>
</reference>
<keyword evidence="2" id="KW-0677">Repeat</keyword>
<dbReference type="GO" id="GO:0005634">
    <property type="term" value="C:nucleus"/>
    <property type="evidence" value="ECO:0007669"/>
    <property type="project" value="TreeGrafter"/>
</dbReference>
<keyword evidence="3" id="KW-0863">Zinc-finger</keyword>
<evidence type="ECO:0000313" key="6">
    <source>
        <dbReference type="EMBL" id="TBU65199.1"/>
    </source>
</evidence>
<dbReference type="PANTHER" id="PTHR23057:SF0">
    <property type="entry name" value="JUXTAPOSED WITH ANOTHER ZINC FINGER PROTEIN 1"/>
    <property type="match status" value="1"/>
</dbReference>
<evidence type="ECO:0000256" key="4">
    <source>
        <dbReference type="ARBA" id="ARBA00022833"/>
    </source>
</evidence>
<keyword evidence="1" id="KW-0479">Metal-binding</keyword>